<dbReference type="RefSeq" id="XP_030754680.1">
    <property type="nucleotide sequence ID" value="XM_030898820.1"/>
</dbReference>
<gene>
    <name evidence="13 14 15" type="primary">LOC115881368</name>
</gene>
<accession>A0A6J2XT38</accession>
<feature type="transmembrane region" description="Helical" evidence="10">
    <location>
        <begin position="38"/>
        <end position="66"/>
    </location>
</feature>
<comment type="subcellular location">
    <subcellularLocation>
        <location evidence="1">Membrane</location>
        <topology evidence="1">Multi-pass membrane protein</topology>
    </subcellularLocation>
</comment>
<dbReference type="PRINTS" id="PR01012">
    <property type="entry name" value="NRPEPTIDEYR"/>
</dbReference>
<dbReference type="GO" id="GO:0005886">
    <property type="term" value="C:plasma membrane"/>
    <property type="evidence" value="ECO:0007669"/>
    <property type="project" value="TreeGrafter"/>
</dbReference>
<evidence type="ECO:0000256" key="7">
    <source>
        <dbReference type="ARBA" id="ARBA00023170"/>
    </source>
</evidence>
<dbReference type="InterPro" id="IPR000276">
    <property type="entry name" value="GPCR_Rhodpsn"/>
</dbReference>
<evidence type="ECO:0000313" key="15">
    <source>
        <dbReference type="RefSeq" id="XP_030754682.1"/>
    </source>
</evidence>
<evidence type="ECO:0000313" key="13">
    <source>
        <dbReference type="RefSeq" id="XP_030754679.1"/>
    </source>
</evidence>
<evidence type="ECO:0000313" key="12">
    <source>
        <dbReference type="Proteomes" id="UP000504635"/>
    </source>
</evidence>
<dbReference type="CDD" id="cd00637">
    <property type="entry name" value="7tm_classA_rhodopsin-like"/>
    <property type="match status" value="1"/>
</dbReference>
<comment type="similarity">
    <text evidence="2">Belongs to the G-protein coupled receptor 1 family.</text>
</comment>
<dbReference type="KEGG" id="soy:115881368"/>
<feature type="transmembrane region" description="Helical" evidence="10">
    <location>
        <begin position="352"/>
        <end position="373"/>
    </location>
</feature>
<dbReference type="OrthoDB" id="9880339at2759"/>
<dbReference type="Proteomes" id="UP000504635">
    <property type="component" value="Unplaced"/>
</dbReference>
<dbReference type="Gene3D" id="1.20.1070.10">
    <property type="entry name" value="Rhodopsin 7-helix transmembrane proteins"/>
    <property type="match status" value="1"/>
</dbReference>
<evidence type="ECO:0000256" key="9">
    <source>
        <dbReference type="SAM" id="MobiDB-lite"/>
    </source>
</evidence>
<name>A0A6J2XT38_SITOR</name>
<reference evidence="13 14" key="1">
    <citation type="submission" date="2025-04" db="UniProtKB">
        <authorList>
            <consortium name="RefSeq"/>
        </authorList>
    </citation>
    <scope>IDENTIFICATION</scope>
    <source>
        <tissue evidence="13 14">Gonads</tissue>
    </source>
</reference>
<dbReference type="AlphaFoldDB" id="A0A6J2XT38"/>
<evidence type="ECO:0000256" key="1">
    <source>
        <dbReference type="ARBA" id="ARBA00004141"/>
    </source>
</evidence>
<dbReference type="RefSeq" id="XP_030754679.1">
    <property type="nucleotide sequence ID" value="XM_030898819.1"/>
</dbReference>
<feature type="region of interest" description="Disordered" evidence="9">
    <location>
        <begin position="396"/>
        <end position="435"/>
    </location>
</feature>
<dbReference type="RefSeq" id="XP_030754682.1">
    <property type="nucleotide sequence ID" value="XM_030898822.1"/>
</dbReference>
<evidence type="ECO:0000256" key="3">
    <source>
        <dbReference type="ARBA" id="ARBA00022692"/>
    </source>
</evidence>
<evidence type="ECO:0000313" key="14">
    <source>
        <dbReference type="RefSeq" id="XP_030754680.1"/>
    </source>
</evidence>
<dbReference type="InterPro" id="IPR000611">
    <property type="entry name" value="NPY_rcpt"/>
</dbReference>
<dbReference type="Pfam" id="PF00001">
    <property type="entry name" value="7tm_1"/>
    <property type="match status" value="1"/>
</dbReference>
<feature type="compositionally biased region" description="Basic and acidic residues" evidence="9">
    <location>
        <begin position="416"/>
        <end position="435"/>
    </location>
</feature>
<organism evidence="12 15">
    <name type="scientific">Sitophilus oryzae</name>
    <name type="common">Rice weevil</name>
    <name type="synonym">Curculio oryzae</name>
    <dbReference type="NCBI Taxonomy" id="7048"/>
    <lineage>
        <taxon>Eukaryota</taxon>
        <taxon>Metazoa</taxon>
        <taxon>Ecdysozoa</taxon>
        <taxon>Arthropoda</taxon>
        <taxon>Hexapoda</taxon>
        <taxon>Insecta</taxon>
        <taxon>Pterygota</taxon>
        <taxon>Neoptera</taxon>
        <taxon>Endopterygota</taxon>
        <taxon>Coleoptera</taxon>
        <taxon>Polyphaga</taxon>
        <taxon>Cucujiformia</taxon>
        <taxon>Curculionidae</taxon>
        <taxon>Dryophthorinae</taxon>
        <taxon>Sitophilus</taxon>
    </lineage>
</organism>
<dbReference type="InterPro" id="IPR017452">
    <property type="entry name" value="GPCR_Rhodpsn_7TM"/>
</dbReference>
<dbReference type="PRINTS" id="PR00237">
    <property type="entry name" value="GPCRRHODOPSN"/>
</dbReference>
<evidence type="ECO:0000256" key="10">
    <source>
        <dbReference type="SAM" id="Phobius"/>
    </source>
</evidence>
<keyword evidence="3 10" id="KW-0812">Transmembrane</keyword>
<keyword evidence="12" id="KW-1185">Reference proteome</keyword>
<dbReference type="GeneID" id="115881368"/>
<protein>
    <submittedName>
        <fullName evidence="13 14">Free fatty acid receptor 4-like</fullName>
    </submittedName>
</protein>
<dbReference type="SUPFAM" id="SSF81321">
    <property type="entry name" value="Family A G protein-coupled receptor-like"/>
    <property type="match status" value="1"/>
</dbReference>
<feature type="transmembrane region" description="Helical" evidence="10">
    <location>
        <begin position="78"/>
        <end position="97"/>
    </location>
</feature>
<feature type="transmembrane region" description="Helical" evidence="10">
    <location>
        <begin position="198"/>
        <end position="223"/>
    </location>
</feature>
<keyword evidence="7" id="KW-0675">Receptor</keyword>
<keyword evidence="6 10" id="KW-0472">Membrane</keyword>
<keyword evidence="4 10" id="KW-1133">Transmembrane helix</keyword>
<feature type="transmembrane region" description="Helical" evidence="10">
    <location>
        <begin position="117"/>
        <end position="135"/>
    </location>
</feature>
<dbReference type="GO" id="GO:0004983">
    <property type="term" value="F:neuropeptide Y receptor activity"/>
    <property type="evidence" value="ECO:0007669"/>
    <property type="project" value="InterPro"/>
</dbReference>
<feature type="transmembrane region" description="Helical" evidence="10">
    <location>
        <begin position="156"/>
        <end position="178"/>
    </location>
</feature>
<feature type="transmembrane region" description="Helical" evidence="10">
    <location>
        <begin position="310"/>
        <end position="332"/>
    </location>
</feature>
<dbReference type="PANTHER" id="PTHR45695">
    <property type="entry name" value="LEUCOKININ RECEPTOR-RELATED"/>
    <property type="match status" value="1"/>
</dbReference>
<proteinExistence type="inferred from homology"/>
<evidence type="ECO:0000256" key="2">
    <source>
        <dbReference type="ARBA" id="ARBA00010663"/>
    </source>
</evidence>
<keyword evidence="8" id="KW-0807">Transducer</keyword>
<evidence type="ECO:0000256" key="8">
    <source>
        <dbReference type="ARBA" id="ARBA00023224"/>
    </source>
</evidence>
<dbReference type="PANTHER" id="PTHR45695:SF37">
    <property type="entry name" value="FREE FATTY ACID RECEPTOR 4-LIKE"/>
    <property type="match status" value="1"/>
</dbReference>
<sequence length="435" mass="49410">MENVLWNSSYVYGIDNESGWGGRYFFTYFSEFDNSRSYYYIVEVVIFLLTFVVSIIANVSIIICVARYPEMKTVTNCFVLNLAVGDLLFALTIPVVAYTRLTQSWRLGDITCRIVPYIQFVSGIVLLWTLALISIDRHRCIVVPPYRSKMSPSQATIASCLIWLATAAVFIPVTLWFREIHSENDLTVCSLVFPKSDTVSFSIVFIVVVVLFACLLPMGLLVYHYQQIFQKILSTKNAWSTSCVVISAVEIKGCSRAQTRRQSELSLSDIFVPWPRKFSTQMSTTNASRHGSLSTQEELRLNKHIKVVRILFLNVLVVLAMWLPITIVMVLIHIDGRRDNNDRNYFLRSCHFIAALLIALSNTVVNPLLYGVLSDNFRVCLMKIWCRRKASLLDPATPSSGRQNGKLKRPSASLSEKSEKSEKYDTERKAVNCIV</sequence>
<dbReference type="PROSITE" id="PS50262">
    <property type="entry name" value="G_PROTEIN_RECEP_F1_2"/>
    <property type="match status" value="1"/>
</dbReference>
<feature type="domain" description="G-protein coupled receptors family 1 profile" evidence="11">
    <location>
        <begin position="57"/>
        <end position="370"/>
    </location>
</feature>
<evidence type="ECO:0000256" key="4">
    <source>
        <dbReference type="ARBA" id="ARBA00022989"/>
    </source>
</evidence>
<evidence type="ECO:0000256" key="5">
    <source>
        <dbReference type="ARBA" id="ARBA00023040"/>
    </source>
</evidence>
<evidence type="ECO:0000259" key="11">
    <source>
        <dbReference type="PROSITE" id="PS50262"/>
    </source>
</evidence>
<evidence type="ECO:0000256" key="6">
    <source>
        <dbReference type="ARBA" id="ARBA00023136"/>
    </source>
</evidence>
<keyword evidence="5" id="KW-0297">G-protein coupled receptor</keyword>